<accession>A0A975U4D1</accession>
<dbReference type="AlphaFoldDB" id="A0A975U4D1"/>
<dbReference type="KEGG" id="elio:KO353_05980"/>
<feature type="domain" description="Carboxymuconolactone decarboxylase-like" evidence="1">
    <location>
        <begin position="41"/>
        <end position="123"/>
    </location>
</feature>
<dbReference type="Proteomes" id="UP000694001">
    <property type="component" value="Chromosome"/>
</dbReference>
<protein>
    <submittedName>
        <fullName evidence="2">Carboxymuconolactone decarboxylase family protein</fullName>
    </submittedName>
</protein>
<evidence type="ECO:0000259" key="1">
    <source>
        <dbReference type="Pfam" id="PF02627"/>
    </source>
</evidence>
<reference evidence="2" key="1">
    <citation type="submission" date="2021-06" db="EMBL/GenBank/DDBJ databases">
        <title>Elioraea tepida, sp. nov., a moderately thermophilic aerobic anoxygenic phototrophic bacterium isolated from an alkaline siliceous hot spring mat community in Yellowstone National Park, WY, USA.</title>
        <authorList>
            <person name="Saini M.K."/>
            <person name="Yoshida S."/>
            <person name="Sebastian A."/>
            <person name="Hirose S."/>
            <person name="Hara E."/>
            <person name="Tamaki H."/>
            <person name="Soulier N.T."/>
            <person name="Albert I."/>
            <person name="Hanada S."/>
            <person name="Bryant D.A."/>
            <person name="Tank M."/>
        </authorList>
    </citation>
    <scope>NUCLEOTIDE SEQUENCE</scope>
    <source>
        <strain evidence="2">MS-P2</strain>
    </source>
</reference>
<dbReference type="InterPro" id="IPR003779">
    <property type="entry name" value="CMD-like"/>
</dbReference>
<sequence>MPQDPFFNQTLFDKGLEVRKEVLGKDYVESSLAKADDFMQAFQEFTTQYCWGIIWNRPGLDRRTRSFLNLAMLIALNRPNELKLHIGGALNNGITKEEIKEVCLQAFIYCGVPASLDAFKVAQQVFAERGI</sequence>
<name>A0A975U4D1_9PROT</name>
<evidence type="ECO:0000313" key="2">
    <source>
        <dbReference type="EMBL" id="QXM25752.1"/>
    </source>
</evidence>
<dbReference type="PANTHER" id="PTHR33570">
    <property type="entry name" value="4-CARBOXYMUCONOLACTONE DECARBOXYLASE FAMILY PROTEIN"/>
    <property type="match status" value="1"/>
</dbReference>
<dbReference type="GO" id="GO:0051920">
    <property type="term" value="F:peroxiredoxin activity"/>
    <property type="evidence" value="ECO:0007669"/>
    <property type="project" value="InterPro"/>
</dbReference>
<gene>
    <name evidence="2" type="ORF">KO353_05980</name>
</gene>
<dbReference type="Pfam" id="PF02627">
    <property type="entry name" value="CMD"/>
    <property type="match status" value="1"/>
</dbReference>
<dbReference type="RefSeq" id="WP_218286804.1">
    <property type="nucleotide sequence ID" value="NZ_CP076448.1"/>
</dbReference>
<keyword evidence="3" id="KW-1185">Reference proteome</keyword>
<dbReference type="PANTHER" id="PTHR33570:SF2">
    <property type="entry name" value="CARBOXYMUCONOLACTONE DECARBOXYLASE-LIKE DOMAIN-CONTAINING PROTEIN"/>
    <property type="match status" value="1"/>
</dbReference>
<dbReference type="EMBL" id="CP076448">
    <property type="protein sequence ID" value="QXM25752.1"/>
    <property type="molecule type" value="Genomic_DNA"/>
</dbReference>
<proteinExistence type="predicted"/>
<evidence type="ECO:0000313" key="3">
    <source>
        <dbReference type="Proteomes" id="UP000694001"/>
    </source>
</evidence>
<organism evidence="2 3">
    <name type="scientific">Elioraea tepida</name>
    <dbReference type="NCBI Taxonomy" id="2843330"/>
    <lineage>
        <taxon>Bacteria</taxon>
        <taxon>Pseudomonadati</taxon>
        <taxon>Pseudomonadota</taxon>
        <taxon>Alphaproteobacteria</taxon>
        <taxon>Acetobacterales</taxon>
        <taxon>Elioraeaceae</taxon>
        <taxon>Elioraea</taxon>
    </lineage>
</organism>
<dbReference type="InterPro" id="IPR052512">
    <property type="entry name" value="4CMD/NDH-1_regulator"/>
</dbReference>